<dbReference type="Gene3D" id="3.90.1200.10">
    <property type="match status" value="1"/>
</dbReference>
<evidence type="ECO:0000259" key="1">
    <source>
        <dbReference type="Pfam" id="PF01636"/>
    </source>
</evidence>
<dbReference type="InterPro" id="IPR052898">
    <property type="entry name" value="ACAD10-like"/>
</dbReference>
<proteinExistence type="predicted"/>
<feature type="domain" description="Aminoglycoside phosphotransferase" evidence="1">
    <location>
        <begin position="41"/>
        <end position="263"/>
    </location>
</feature>
<dbReference type="Pfam" id="PF01636">
    <property type="entry name" value="APH"/>
    <property type="match status" value="1"/>
</dbReference>
<dbReference type="PANTHER" id="PTHR47829">
    <property type="entry name" value="HYDROLASE, PUTATIVE (AFU_ORTHOLOGUE AFUA_1G12880)-RELATED"/>
    <property type="match status" value="1"/>
</dbReference>
<comment type="caution">
    <text evidence="2">The sequence shown here is derived from an EMBL/GenBank/DDBJ whole genome shotgun (WGS) entry which is preliminary data.</text>
</comment>
<accession>A0ABW3C621</accession>
<dbReference type="PANTHER" id="PTHR47829:SF3">
    <property type="entry name" value="AMINOGLYCOSIDE PHOSPHOTRANSFERASE DOMAIN-CONTAINING PROTEIN"/>
    <property type="match status" value="1"/>
</dbReference>
<name>A0ABW3C621_SPHXN</name>
<dbReference type="Gene3D" id="3.30.200.20">
    <property type="entry name" value="Phosphorylase Kinase, domain 1"/>
    <property type="match status" value="1"/>
</dbReference>
<dbReference type="SUPFAM" id="SSF56112">
    <property type="entry name" value="Protein kinase-like (PK-like)"/>
    <property type="match status" value="1"/>
</dbReference>
<reference evidence="3" key="1">
    <citation type="journal article" date="2019" name="Int. J. Syst. Evol. Microbiol.">
        <title>The Global Catalogue of Microorganisms (GCM) 10K type strain sequencing project: providing services to taxonomists for standard genome sequencing and annotation.</title>
        <authorList>
            <consortium name="The Broad Institute Genomics Platform"/>
            <consortium name="The Broad Institute Genome Sequencing Center for Infectious Disease"/>
            <person name="Wu L."/>
            <person name="Ma J."/>
        </authorList>
    </citation>
    <scope>NUCLEOTIDE SEQUENCE [LARGE SCALE GENOMIC DNA]</scope>
    <source>
        <strain evidence="3">CCUG 52537</strain>
    </source>
</reference>
<organism evidence="2 3">
    <name type="scientific">Sphingosinicella xenopeptidilytica</name>
    <dbReference type="NCBI Taxonomy" id="364098"/>
    <lineage>
        <taxon>Bacteria</taxon>
        <taxon>Pseudomonadati</taxon>
        <taxon>Pseudomonadota</taxon>
        <taxon>Alphaproteobacteria</taxon>
        <taxon>Sphingomonadales</taxon>
        <taxon>Sphingosinicellaceae</taxon>
        <taxon>Sphingosinicella</taxon>
    </lineage>
</organism>
<dbReference type="InterPro" id="IPR011009">
    <property type="entry name" value="Kinase-like_dom_sf"/>
</dbReference>
<dbReference type="Proteomes" id="UP001597124">
    <property type="component" value="Unassembled WGS sequence"/>
</dbReference>
<evidence type="ECO:0000313" key="2">
    <source>
        <dbReference type="EMBL" id="MFD0849019.1"/>
    </source>
</evidence>
<dbReference type="EMBL" id="JBHTIK010000005">
    <property type="protein sequence ID" value="MFD0849019.1"/>
    <property type="molecule type" value="Genomic_DNA"/>
</dbReference>
<dbReference type="InterPro" id="IPR002575">
    <property type="entry name" value="Aminoglycoside_PTrfase"/>
</dbReference>
<dbReference type="CDD" id="cd05154">
    <property type="entry name" value="ACAD10_11_N-like"/>
    <property type="match status" value="1"/>
</dbReference>
<protein>
    <submittedName>
        <fullName evidence="2">Phosphotransferase</fullName>
    </submittedName>
</protein>
<dbReference type="RefSeq" id="WP_381490822.1">
    <property type="nucleotide sequence ID" value="NZ_JBHTIK010000005.1"/>
</dbReference>
<keyword evidence="3" id="KW-1185">Reference proteome</keyword>
<dbReference type="InterPro" id="IPR041726">
    <property type="entry name" value="ACAD10_11_N"/>
</dbReference>
<evidence type="ECO:0000313" key="3">
    <source>
        <dbReference type="Proteomes" id="UP001597124"/>
    </source>
</evidence>
<sequence>MTEQSGANSGTTTVREGYAFDILALDRWMKDHVDGFAGPLTIEQFKGGQSNPTYKLTTPQRSYVLRRKPPGQLLKGAHAVDREARVLMALGRAGFPVAHVYGLCTDETVIGTWFYVTAMVEGRIFWDATMPGMSPGARAAHFDAMNDAIAALHSIDFIAIGLADFGRSGNYFERQIARWSKQYLEDAEAGRDPNMDRLVDWLPRHIPAGDETSIVHGDFRCDNMIFHPTEPRVLAVLDWELSTLGHPGADFAYHAMMFRMPPHIVAGLGGADFAALGIPSEADYLSAYCAQRGLAGMPGYDFYIAFNFFRLAAIFHGIKGRVLRGTASSAQARERVAVLPELMAIAWRQAERVGAGA</sequence>
<gene>
    <name evidence="2" type="ORF">ACFQ00_11840</name>
</gene>